<dbReference type="PROSITE" id="PS51841">
    <property type="entry name" value="LTD"/>
    <property type="match status" value="1"/>
</dbReference>
<dbReference type="InterPro" id="IPR036415">
    <property type="entry name" value="Lamin_tail_dom_sf"/>
</dbReference>
<dbReference type="CDD" id="cd14256">
    <property type="entry name" value="Dockerin_I"/>
    <property type="match status" value="1"/>
</dbReference>
<evidence type="ECO:0000313" key="5">
    <source>
        <dbReference type="EMBL" id="TWT98070.1"/>
    </source>
</evidence>
<dbReference type="PANTHER" id="PTHR43143:SF5">
    <property type="entry name" value="SECRETED PROTEIN"/>
    <property type="match status" value="1"/>
</dbReference>
<dbReference type="PANTHER" id="PTHR43143">
    <property type="entry name" value="METALLOPHOSPHOESTERASE, CALCINEURIN SUPERFAMILY"/>
    <property type="match status" value="1"/>
</dbReference>
<reference evidence="5 6" key="1">
    <citation type="submission" date="2019-02" db="EMBL/GenBank/DDBJ databases">
        <title>Deep-cultivation of Planctomycetes and their phenomic and genomic characterization uncovers novel biology.</title>
        <authorList>
            <person name="Wiegand S."/>
            <person name="Jogler M."/>
            <person name="Boedeker C."/>
            <person name="Pinto D."/>
            <person name="Vollmers J."/>
            <person name="Rivas-Marin E."/>
            <person name="Kohn T."/>
            <person name="Peeters S.H."/>
            <person name="Heuer A."/>
            <person name="Rast P."/>
            <person name="Oberbeckmann S."/>
            <person name="Bunk B."/>
            <person name="Jeske O."/>
            <person name="Meyerdierks A."/>
            <person name="Storesund J.E."/>
            <person name="Kallscheuer N."/>
            <person name="Luecker S."/>
            <person name="Lage O.M."/>
            <person name="Pohl T."/>
            <person name="Merkel B.J."/>
            <person name="Hornburger P."/>
            <person name="Mueller R.-W."/>
            <person name="Bruemmer F."/>
            <person name="Labrenz M."/>
            <person name="Spormann A.M."/>
            <person name="Op Den Camp H."/>
            <person name="Overmann J."/>
            <person name="Amann R."/>
            <person name="Jetten M.S.M."/>
            <person name="Mascher T."/>
            <person name="Medema M.H."/>
            <person name="Devos D.P."/>
            <person name="Kaster A.-K."/>
            <person name="Ovreas L."/>
            <person name="Rohde M."/>
            <person name="Galperin M.Y."/>
            <person name="Jogler C."/>
        </authorList>
    </citation>
    <scope>NUCLEOTIDE SEQUENCE [LARGE SCALE GENOMIC DNA]</scope>
    <source>
        <strain evidence="5 6">Pla108</strain>
    </source>
</reference>
<dbReference type="InterPro" id="IPR051918">
    <property type="entry name" value="STPP_CPPED1"/>
</dbReference>
<dbReference type="Gene3D" id="3.60.21.10">
    <property type="match status" value="1"/>
</dbReference>
<dbReference type="Gene3D" id="2.60.40.1260">
    <property type="entry name" value="Lamin Tail domain"/>
    <property type="match status" value="1"/>
</dbReference>
<gene>
    <name evidence="5" type="ORF">Pla108_22260</name>
</gene>
<evidence type="ECO:0000259" key="3">
    <source>
        <dbReference type="PROSITE" id="PS51766"/>
    </source>
</evidence>
<proteinExistence type="predicted"/>
<dbReference type="SUPFAM" id="SSF56300">
    <property type="entry name" value="Metallo-dependent phosphatases"/>
    <property type="match status" value="1"/>
</dbReference>
<dbReference type="AlphaFoldDB" id="A0A5C6AF62"/>
<evidence type="ECO:0000313" key="6">
    <source>
        <dbReference type="Proteomes" id="UP000317421"/>
    </source>
</evidence>
<feature type="region of interest" description="Disordered" evidence="1">
    <location>
        <begin position="421"/>
        <end position="445"/>
    </location>
</feature>
<dbReference type="InterPro" id="IPR018247">
    <property type="entry name" value="EF_Hand_1_Ca_BS"/>
</dbReference>
<keyword evidence="6" id="KW-1185">Reference proteome</keyword>
<evidence type="ECO:0000256" key="2">
    <source>
        <dbReference type="SAM" id="SignalP"/>
    </source>
</evidence>
<protein>
    <recommendedName>
        <fullName evidence="7">LTD domain-containing protein</fullName>
    </recommendedName>
</protein>
<dbReference type="RefSeq" id="WP_146444954.1">
    <property type="nucleotide sequence ID" value="NZ_SJPR01000002.1"/>
</dbReference>
<dbReference type="InterPro" id="IPR036439">
    <property type="entry name" value="Dockerin_dom_sf"/>
</dbReference>
<dbReference type="PROSITE" id="PS00018">
    <property type="entry name" value="EF_HAND_1"/>
    <property type="match status" value="1"/>
</dbReference>
<dbReference type="InterPro" id="IPR029052">
    <property type="entry name" value="Metallo-depent_PP-like"/>
</dbReference>
<dbReference type="Proteomes" id="UP000317421">
    <property type="component" value="Unassembled WGS sequence"/>
</dbReference>
<feature type="compositionally biased region" description="Polar residues" evidence="1">
    <location>
        <begin position="424"/>
        <end position="433"/>
    </location>
</feature>
<comment type="caution">
    <text evidence="5">The sequence shown here is derived from an EMBL/GenBank/DDBJ whole genome shotgun (WGS) entry which is preliminary data.</text>
</comment>
<dbReference type="Gene3D" id="1.10.1330.10">
    <property type="entry name" value="Dockerin domain"/>
    <property type="match status" value="1"/>
</dbReference>
<feature type="chain" id="PRO_5022924509" description="LTD domain-containing protein" evidence="2">
    <location>
        <begin position="23"/>
        <end position="642"/>
    </location>
</feature>
<accession>A0A5C6AF62</accession>
<feature type="domain" description="Dockerin" evidence="3">
    <location>
        <begin position="541"/>
        <end position="609"/>
    </location>
</feature>
<dbReference type="InterPro" id="IPR001322">
    <property type="entry name" value="Lamin_tail_dom"/>
</dbReference>
<evidence type="ECO:0000259" key="4">
    <source>
        <dbReference type="PROSITE" id="PS51841"/>
    </source>
</evidence>
<dbReference type="Pfam" id="PF00932">
    <property type="entry name" value="LTD"/>
    <property type="match status" value="1"/>
</dbReference>
<evidence type="ECO:0008006" key="7">
    <source>
        <dbReference type="Google" id="ProtNLM"/>
    </source>
</evidence>
<feature type="signal peptide" evidence="2">
    <location>
        <begin position="1"/>
        <end position="22"/>
    </location>
</feature>
<dbReference type="PROSITE" id="PS51766">
    <property type="entry name" value="DOCKERIN"/>
    <property type="match status" value="1"/>
</dbReference>
<dbReference type="OrthoDB" id="9772095at2"/>
<organism evidence="5 6">
    <name type="scientific">Botrimarina colliarenosi</name>
    <dbReference type="NCBI Taxonomy" id="2528001"/>
    <lineage>
        <taxon>Bacteria</taxon>
        <taxon>Pseudomonadati</taxon>
        <taxon>Planctomycetota</taxon>
        <taxon>Planctomycetia</taxon>
        <taxon>Pirellulales</taxon>
        <taxon>Lacipirellulaceae</taxon>
        <taxon>Botrimarina</taxon>
    </lineage>
</organism>
<dbReference type="SUPFAM" id="SSF63446">
    <property type="entry name" value="Type I dockerin domain"/>
    <property type="match status" value="1"/>
</dbReference>
<dbReference type="InterPro" id="IPR016134">
    <property type="entry name" value="Dockerin_dom"/>
</dbReference>
<evidence type="ECO:0000256" key="1">
    <source>
        <dbReference type="SAM" id="MobiDB-lite"/>
    </source>
</evidence>
<dbReference type="SUPFAM" id="SSF74853">
    <property type="entry name" value="Lamin A/C globular tail domain"/>
    <property type="match status" value="1"/>
</dbReference>
<dbReference type="EMBL" id="SJPR01000002">
    <property type="protein sequence ID" value="TWT98070.1"/>
    <property type="molecule type" value="Genomic_DNA"/>
</dbReference>
<dbReference type="GO" id="GO:0000272">
    <property type="term" value="P:polysaccharide catabolic process"/>
    <property type="evidence" value="ECO:0007669"/>
    <property type="project" value="InterPro"/>
</dbReference>
<name>A0A5C6AF62_9BACT</name>
<keyword evidence="2" id="KW-0732">Signal</keyword>
<sequence length="642" mass="70033" precursor="true">MRGWMRYAAACAIAAVSAVAPAEVVFSEIMYNPDGSDDTVGALKEWVELYNAGLDEVDLSGWRIEDVQDAQAAAPLPAGVRLAPGEAIILTPDAATFDAQWNRSGANVRRYEVTGFPSLANSPSPTNETLGLRNSAGRLVDLVNFDDDPPWPTDSPDGSSVMLLPNELSALANDSGLSWKPSMAGVYGAQYRYGADGSLDRASPGYVAVEAQAAFTPSPDAAWSMVVFPDTQNYSKSSGDRPIFSQMAQWVVDHKSDFNIQFVLQEGDIVNQNSQVNPTSGDQSGDEQWRNAKEAMILLDGVVPYAMAPGNHDYGSTNAQDRSTQFNDYFKQTDNPLVDPAQGGALRSVMTPGELDNAIYEFAAPDGREMLLVTTEWGPRQQVVDWAGRALRTAKYADHTAILMTHAYMDHDETRLDWRRNQDADPTNNQGGNPHSYPTAGDTNDGEELWQELVSPNQPFEMVLSGHIGGDGTGYLASTGEQGQTVHQMLFNTQFETYGGNGWLRVLEFLDDGRTVRIRTYSPFHDLQKTDAANAFEFTISPLLPGDYNDDGAVDAADYTVWRELRGEPVEAWSRADGNGDGFIDDDDLAVWRDHYGAVRNGSVSATPEPSGTAIVAVGASLLMRRRRSRAEVQPMTSRLAK</sequence>
<feature type="domain" description="LTD" evidence="4">
    <location>
        <begin position="12"/>
        <end position="181"/>
    </location>
</feature>